<feature type="domain" description="CCHC-type" evidence="3">
    <location>
        <begin position="325"/>
        <end position="339"/>
    </location>
</feature>
<proteinExistence type="predicted"/>
<evidence type="ECO:0000256" key="2">
    <source>
        <dbReference type="SAM" id="MobiDB-lite"/>
    </source>
</evidence>
<feature type="region of interest" description="Disordered" evidence="2">
    <location>
        <begin position="257"/>
        <end position="276"/>
    </location>
</feature>
<comment type="caution">
    <text evidence="4">The sequence shown here is derived from an EMBL/GenBank/DDBJ whole genome shotgun (WGS) entry which is preliminary data.</text>
</comment>
<keyword evidence="5" id="KW-1185">Reference proteome</keyword>
<protein>
    <recommendedName>
        <fullName evidence="3">CCHC-type domain-containing protein</fullName>
    </recommendedName>
</protein>
<evidence type="ECO:0000313" key="5">
    <source>
        <dbReference type="Proteomes" id="UP001335648"/>
    </source>
</evidence>
<dbReference type="InterPro" id="IPR001878">
    <property type="entry name" value="Znf_CCHC"/>
</dbReference>
<dbReference type="GO" id="GO:0003676">
    <property type="term" value="F:nucleic acid binding"/>
    <property type="evidence" value="ECO:0007669"/>
    <property type="project" value="InterPro"/>
</dbReference>
<keyword evidence="1" id="KW-0479">Metal-binding</keyword>
<dbReference type="AlphaFoldDB" id="A0AAN8BHU3"/>
<keyword evidence="1" id="KW-0863">Zinc-finger</keyword>
<accession>A0AAN8BHU3</accession>
<dbReference type="Proteomes" id="UP001335648">
    <property type="component" value="Unassembled WGS sequence"/>
</dbReference>
<evidence type="ECO:0000259" key="3">
    <source>
        <dbReference type="PROSITE" id="PS50158"/>
    </source>
</evidence>
<dbReference type="EMBL" id="JAULUE010002060">
    <property type="protein sequence ID" value="KAK5885226.1"/>
    <property type="molecule type" value="Genomic_DNA"/>
</dbReference>
<name>A0AAN8BHU3_9TELE</name>
<dbReference type="InterPro" id="IPR032567">
    <property type="entry name" value="RTL1-rel"/>
</dbReference>
<evidence type="ECO:0000256" key="1">
    <source>
        <dbReference type="PROSITE-ProRule" id="PRU00047"/>
    </source>
</evidence>
<dbReference type="Pfam" id="PF16297">
    <property type="entry name" value="DUF4939"/>
    <property type="match status" value="1"/>
</dbReference>
<feature type="region of interest" description="Disordered" evidence="2">
    <location>
        <begin position="284"/>
        <end position="310"/>
    </location>
</feature>
<dbReference type="PANTHER" id="PTHR15503:SF36">
    <property type="entry name" value="RETROTRANSPOSON GAG-LIKE PROTEIN 5"/>
    <property type="match status" value="1"/>
</dbReference>
<dbReference type="InterPro" id="IPR032549">
    <property type="entry name" value="DUF4939"/>
</dbReference>
<evidence type="ECO:0000313" key="4">
    <source>
        <dbReference type="EMBL" id="KAK5885226.1"/>
    </source>
</evidence>
<sequence>MDSADSTTLKTALQVQGRLLHQHEEQLSAINQGVQSLNVRQDNLQATVSTEINLLAEKMREVLTHLVANPGVPAAQFSGPAGVGSADIPVQVPVHSPTIRLASPEKFSGESGNCRPFLVQCDLHFKHQPAAFPTDQAKIAFIVSHLTGRAEAWATAEWSRNSPVCQSVRLFLETMSKIFDLTPALVNIKQRQRRVMDYAIEFRTLAAESGWNSAALFDAFLHGLSDPIKDQLAPLQLPEDVDSLIAMAIRVDQRLAEREREKGRNTGSTPPCRQELPREYYAWQRNSQSSSPERPAPPIATEEPMQLGRARLTPEECQRRLREQRCFYCGQQGHVSAACSVKDRAHQREGGRW</sequence>
<dbReference type="PROSITE" id="PS50158">
    <property type="entry name" value="ZF_CCHC"/>
    <property type="match status" value="1"/>
</dbReference>
<dbReference type="PANTHER" id="PTHR15503">
    <property type="entry name" value="LDOC1 RELATED"/>
    <property type="match status" value="1"/>
</dbReference>
<dbReference type="SUPFAM" id="SSF57756">
    <property type="entry name" value="Retrovirus zinc finger-like domains"/>
    <property type="match status" value="1"/>
</dbReference>
<reference evidence="4 5" key="1">
    <citation type="journal article" date="2023" name="Mol. Biol. Evol.">
        <title>Genomics of Secondarily Temperate Adaptation in the Only Non-Antarctic Icefish.</title>
        <authorList>
            <person name="Rivera-Colon A.G."/>
            <person name="Rayamajhi N."/>
            <person name="Minhas B.F."/>
            <person name="Madrigal G."/>
            <person name="Bilyk K.T."/>
            <person name="Yoon V."/>
            <person name="Hune M."/>
            <person name="Gregory S."/>
            <person name="Cheng C.H.C."/>
            <person name="Catchen J.M."/>
        </authorList>
    </citation>
    <scope>NUCLEOTIDE SEQUENCE [LARGE SCALE GENOMIC DNA]</scope>
    <source>
        <strain evidence="4">JC2023a</strain>
    </source>
</reference>
<dbReference type="GO" id="GO:0008270">
    <property type="term" value="F:zinc ion binding"/>
    <property type="evidence" value="ECO:0007669"/>
    <property type="project" value="UniProtKB-KW"/>
</dbReference>
<dbReference type="InterPro" id="IPR036875">
    <property type="entry name" value="Znf_CCHC_sf"/>
</dbReference>
<keyword evidence="1" id="KW-0862">Zinc</keyword>
<gene>
    <name evidence="4" type="ORF">CesoFtcFv8_018959</name>
</gene>
<organism evidence="4 5">
    <name type="scientific">Champsocephalus esox</name>
    <name type="common">pike icefish</name>
    <dbReference type="NCBI Taxonomy" id="159716"/>
    <lineage>
        <taxon>Eukaryota</taxon>
        <taxon>Metazoa</taxon>
        <taxon>Chordata</taxon>
        <taxon>Craniata</taxon>
        <taxon>Vertebrata</taxon>
        <taxon>Euteleostomi</taxon>
        <taxon>Actinopterygii</taxon>
        <taxon>Neopterygii</taxon>
        <taxon>Teleostei</taxon>
        <taxon>Neoteleostei</taxon>
        <taxon>Acanthomorphata</taxon>
        <taxon>Eupercaria</taxon>
        <taxon>Perciformes</taxon>
        <taxon>Notothenioidei</taxon>
        <taxon>Channichthyidae</taxon>
        <taxon>Champsocephalus</taxon>
    </lineage>
</organism>